<evidence type="ECO:0000259" key="4">
    <source>
        <dbReference type="PROSITE" id="PS50893"/>
    </source>
</evidence>
<evidence type="ECO:0000256" key="2">
    <source>
        <dbReference type="ARBA" id="ARBA00022741"/>
    </source>
</evidence>
<keyword evidence="3 5" id="KW-0067">ATP-binding</keyword>
<dbReference type="PROSITE" id="PS50893">
    <property type="entry name" value="ABC_TRANSPORTER_2"/>
    <property type="match status" value="1"/>
</dbReference>
<dbReference type="PANTHER" id="PTHR42939">
    <property type="entry name" value="ABC TRANSPORTER ATP-BINDING PROTEIN ALBC-RELATED"/>
    <property type="match status" value="1"/>
</dbReference>
<keyword evidence="1" id="KW-0813">Transport</keyword>
<dbReference type="InterPro" id="IPR027417">
    <property type="entry name" value="P-loop_NTPase"/>
</dbReference>
<proteinExistence type="predicted"/>
<organism evidence="5 6">
    <name type="scientific">Alkalibacillus haloalkaliphilus</name>
    <dbReference type="NCBI Taxonomy" id="94136"/>
    <lineage>
        <taxon>Bacteria</taxon>
        <taxon>Bacillati</taxon>
        <taxon>Bacillota</taxon>
        <taxon>Bacilli</taxon>
        <taxon>Bacillales</taxon>
        <taxon>Bacillaceae</taxon>
        <taxon>Alkalibacillus</taxon>
    </lineage>
</organism>
<dbReference type="PANTHER" id="PTHR42939:SF2">
    <property type="entry name" value="ABC-TYPE TRANSPORTER ATP-BINDING PROTEIN ECSA"/>
    <property type="match status" value="1"/>
</dbReference>
<comment type="caution">
    <text evidence="5">The sequence shown here is derived from an EMBL/GenBank/DDBJ whole genome shotgun (WGS) entry which is preliminary data.</text>
</comment>
<dbReference type="InterPro" id="IPR003439">
    <property type="entry name" value="ABC_transporter-like_ATP-bd"/>
</dbReference>
<dbReference type="PROSITE" id="PS00211">
    <property type="entry name" value="ABC_TRANSPORTER_1"/>
    <property type="match status" value="1"/>
</dbReference>
<dbReference type="SUPFAM" id="SSF52540">
    <property type="entry name" value="P-loop containing nucleoside triphosphate hydrolases"/>
    <property type="match status" value="1"/>
</dbReference>
<reference evidence="5 6" key="1">
    <citation type="submission" date="2019-07" db="EMBL/GenBank/DDBJ databases">
        <title>Whole genome shotgun sequence of Alkalibacillus haloalkaliphilus NBRC 103110.</title>
        <authorList>
            <person name="Hosoyama A."/>
            <person name="Uohara A."/>
            <person name="Ohji S."/>
            <person name="Ichikawa N."/>
        </authorList>
    </citation>
    <scope>NUCLEOTIDE SEQUENCE [LARGE SCALE GENOMIC DNA]</scope>
    <source>
        <strain evidence="5 6">NBRC 103110</strain>
    </source>
</reference>
<sequence length="248" mass="27745">MLKLYEELAESGGYMLLTVDIQEAKYNQNQVVLSDIQFSIPAGSLVGLIGPNGAGKSSIIKSIIGVMPVFEGEVDYKEYSYIPERPIFYEGLTLWEHIEFLYSTLSVDEEVFFSDAETLLEKLKLLNVVHDLPDSFSKGMQQKAMMVLAFLRKPSLYIIDEPFMGLDPQAINLFLQLINQEKERGAGVLLCTHALDTAEKICDQFVLLSNGKILVQGELRAVQKESRLVGGSLFDCFNILTERDVYGG</sequence>
<dbReference type="AlphaFoldDB" id="A0A511W508"/>
<dbReference type="GO" id="GO:0016887">
    <property type="term" value="F:ATP hydrolysis activity"/>
    <property type="evidence" value="ECO:0007669"/>
    <property type="project" value="InterPro"/>
</dbReference>
<dbReference type="Gene3D" id="3.40.50.300">
    <property type="entry name" value="P-loop containing nucleotide triphosphate hydrolases"/>
    <property type="match status" value="1"/>
</dbReference>
<dbReference type="InterPro" id="IPR003593">
    <property type="entry name" value="AAA+_ATPase"/>
</dbReference>
<gene>
    <name evidence="5" type="ORF">AHA02nite_19410</name>
</gene>
<dbReference type="EMBL" id="BJYA01000013">
    <property type="protein sequence ID" value="GEN46165.1"/>
    <property type="molecule type" value="Genomic_DNA"/>
</dbReference>
<evidence type="ECO:0000256" key="3">
    <source>
        <dbReference type="ARBA" id="ARBA00022840"/>
    </source>
</evidence>
<evidence type="ECO:0000313" key="6">
    <source>
        <dbReference type="Proteomes" id="UP000321440"/>
    </source>
</evidence>
<evidence type="ECO:0000313" key="5">
    <source>
        <dbReference type="EMBL" id="GEN46165.1"/>
    </source>
</evidence>
<dbReference type="Pfam" id="PF00005">
    <property type="entry name" value="ABC_tran"/>
    <property type="match status" value="1"/>
</dbReference>
<keyword evidence="6" id="KW-1185">Reference proteome</keyword>
<accession>A0A511W508</accession>
<dbReference type="GO" id="GO:0005524">
    <property type="term" value="F:ATP binding"/>
    <property type="evidence" value="ECO:0007669"/>
    <property type="project" value="UniProtKB-KW"/>
</dbReference>
<dbReference type="InterPro" id="IPR017871">
    <property type="entry name" value="ABC_transporter-like_CS"/>
</dbReference>
<protein>
    <submittedName>
        <fullName evidence="5">Multidrug ABC transporter ATP-binding protein</fullName>
    </submittedName>
</protein>
<dbReference type="SMART" id="SM00382">
    <property type="entry name" value="AAA"/>
    <property type="match status" value="1"/>
</dbReference>
<name>A0A511W508_9BACI</name>
<feature type="domain" description="ABC transporter" evidence="4">
    <location>
        <begin position="16"/>
        <end position="235"/>
    </location>
</feature>
<keyword evidence="2" id="KW-0547">Nucleotide-binding</keyword>
<evidence type="ECO:0000256" key="1">
    <source>
        <dbReference type="ARBA" id="ARBA00022448"/>
    </source>
</evidence>
<dbReference type="CDD" id="cd03230">
    <property type="entry name" value="ABC_DR_subfamily_A"/>
    <property type="match status" value="1"/>
</dbReference>
<dbReference type="InterPro" id="IPR051782">
    <property type="entry name" value="ABC_Transporter_VariousFunc"/>
</dbReference>
<dbReference type="Proteomes" id="UP000321440">
    <property type="component" value="Unassembled WGS sequence"/>
</dbReference>